<evidence type="ECO:0008006" key="2">
    <source>
        <dbReference type="Google" id="ProtNLM"/>
    </source>
</evidence>
<evidence type="ECO:0000313" key="1">
    <source>
        <dbReference type="EMBL" id="CUV09645.1"/>
    </source>
</evidence>
<organism evidence="1">
    <name type="scientific">hydrothermal vent metagenome</name>
    <dbReference type="NCBI Taxonomy" id="652676"/>
    <lineage>
        <taxon>unclassified sequences</taxon>
        <taxon>metagenomes</taxon>
        <taxon>ecological metagenomes</taxon>
    </lineage>
</organism>
<protein>
    <recommendedName>
        <fullName evidence="2">DUF4468 domain-containing protein</fullName>
    </recommendedName>
</protein>
<reference evidence="1" key="1">
    <citation type="submission" date="2015-10" db="EMBL/GenBank/DDBJ databases">
        <authorList>
            <person name="Gilbert D.G."/>
        </authorList>
    </citation>
    <scope>NUCLEOTIDE SEQUENCE</scope>
</reference>
<name>A0A160VGA0_9ZZZZ</name>
<dbReference type="AlphaFoldDB" id="A0A160VGA0"/>
<dbReference type="EMBL" id="FAXC01000281">
    <property type="protein sequence ID" value="CUV09645.1"/>
    <property type="molecule type" value="Genomic_DNA"/>
</dbReference>
<gene>
    <name evidence="1" type="ORF">MGWOODY_Mmi854</name>
</gene>
<proteinExistence type="predicted"/>
<accession>A0A160VGA0</accession>
<sequence>MIQVRNKITSFIIVSVSFLAISPCQTRWHESNLKGLDQLKVEIIVDGLENAISPTWVESYVVAKLDQYKIWIKEDQPYPLLRVFIVGRPMEEVPGFYYTVEVSLFNYILTMDNYIENFNDNELTKDFSLAKIYEHQSIGYSIDREIKKHLESALFDHMDLFLDQWFQDNPRRRF</sequence>